<dbReference type="EMBL" id="LYBM01000019">
    <property type="protein sequence ID" value="ODA33101.1"/>
    <property type="molecule type" value="Genomic_DNA"/>
</dbReference>
<gene>
    <name evidence="2" type="ORF">A8L45_11735</name>
</gene>
<dbReference type="OrthoDB" id="7863671at2"/>
<dbReference type="GO" id="GO:0008233">
    <property type="term" value="F:peptidase activity"/>
    <property type="evidence" value="ECO:0007669"/>
    <property type="project" value="UniProtKB-KW"/>
</dbReference>
<name>A0A1C3EIM8_9GAMM</name>
<dbReference type="RefSeq" id="WP_068902452.1">
    <property type="nucleotide sequence ID" value="NZ_JBHUIF010000002.1"/>
</dbReference>
<organism evidence="2 3">
    <name type="scientific">Veronia pacifica</name>
    <dbReference type="NCBI Taxonomy" id="1080227"/>
    <lineage>
        <taxon>Bacteria</taxon>
        <taxon>Pseudomonadati</taxon>
        <taxon>Pseudomonadota</taxon>
        <taxon>Gammaproteobacteria</taxon>
        <taxon>Vibrionales</taxon>
        <taxon>Vibrionaceae</taxon>
        <taxon>Veronia</taxon>
    </lineage>
</organism>
<evidence type="ECO:0000313" key="2">
    <source>
        <dbReference type="EMBL" id="ODA33101.1"/>
    </source>
</evidence>
<keyword evidence="1" id="KW-0472">Membrane</keyword>
<evidence type="ECO:0000313" key="3">
    <source>
        <dbReference type="Proteomes" id="UP000094936"/>
    </source>
</evidence>
<feature type="transmembrane region" description="Helical" evidence="1">
    <location>
        <begin position="35"/>
        <end position="54"/>
    </location>
</feature>
<keyword evidence="3" id="KW-1185">Reference proteome</keyword>
<feature type="transmembrane region" description="Helical" evidence="1">
    <location>
        <begin position="60"/>
        <end position="79"/>
    </location>
</feature>
<keyword evidence="2" id="KW-0645">Protease</keyword>
<feature type="transmembrane region" description="Helical" evidence="1">
    <location>
        <begin position="12"/>
        <end position="30"/>
    </location>
</feature>
<protein>
    <submittedName>
        <fullName evidence="2">Activity regulator of membrane protease YbbK</fullName>
    </submittedName>
</protein>
<dbReference type="AlphaFoldDB" id="A0A1C3EIM8"/>
<dbReference type="GO" id="GO:0006508">
    <property type="term" value="P:proteolysis"/>
    <property type="evidence" value="ECO:0007669"/>
    <property type="project" value="UniProtKB-KW"/>
</dbReference>
<dbReference type="Proteomes" id="UP000094936">
    <property type="component" value="Unassembled WGS sequence"/>
</dbReference>
<evidence type="ECO:0000256" key="1">
    <source>
        <dbReference type="SAM" id="Phobius"/>
    </source>
</evidence>
<dbReference type="STRING" id="1080227.A8L45_11735"/>
<keyword evidence="1" id="KW-0812">Transmembrane</keyword>
<proteinExistence type="predicted"/>
<sequence length="160" mass="17827">MQIFEYLQTNLAESAVIIGMVLLIIEVWLLSFSTVIFMALAISFILSGIMIWGGLLPETFGAVVSFSLISSLTLTLVLWRPLRRFHPSRPINYNIHSDLIGLTFTLDKALDADTYAEVKHSGINWKLRLGQKHCPLALPPGSQVKVTRVDVGCFTVEPIK</sequence>
<accession>A0A1C3EIM8</accession>
<comment type="caution">
    <text evidence="2">The sequence shown here is derived from an EMBL/GenBank/DDBJ whole genome shotgun (WGS) entry which is preliminary data.</text>
</comment>
<keyword evidence="1" id="KW-1133">Transmembrane helix</keyword>
<keyword evidence="2" id="KW-0378">Hydrolase</keyword>
<reference evidence="2 3" key="1">
    <citation type="submission" date="2016-05" db="EMBL/GenBank/DDBJ databases">
        <title>Genomic Taxonomy of the Vibrionaceae.</title>
        <authorList>
            <person name="Gomez-Gil B."/>
            <person name="Enciso-Ibarra J."/>
        </authorList>
    </citation>
    <scope>NUCLEOTIDE SEQUENCE [LARGE SCALE GENOMIC DNA]</scope>
    <source>
        <strain evidence="2 3">CAIM 1920</strain>
    </source>
</reference>